<name>E5AFK4_LEPMJ</name>
<dbReference type="AlphaFoldDB" id="E5AFK4"/>
<keyword evidence="3" id="KW-1185">Reference proteome</keyword>
<keyword evidence="1" id="KW-1133">Transmembrane helix</keyword>
<keyword evidence="1" id="KW-0472">Membrane</keyword>
<dbReference type="InParanoid" id="E5AFK4"/>
<accession>E5AFK4</accession>
<protein>
    <submittedName>
        <fullName evidence="2">Predicted protein</fullName>
    </submittedName>
</protein>
<gene>
    <name evidence="2" type="ORF">LEMA_uP007800.1</name>
</gene>
<feature type="transmembrane region" description="Helical" evidence="1">
    <location>
        <begin position="20"/>
        <end position="42"/>
    </location>
</feature>
<reference evidence="3" key="1">
    <citation type="journal article" date="2011" name="Nat. Commun.">
        <title>Effector diversification within compartments of the Leptosphaeria maculans genome affected by Repeat-Induced Point mutations.</title>
        <authorList>
            <person name="Rouxel T."/>
            <person name="Grandaubert J."/>
            <person name="Hane J.K."/>
            <person name="Hoede C."/>
            <person name="van de Wouw A.P."/>
            <person name="Couloux A."/>
            <person name="Dominguez V."/>
            <person name="Anthouard V."/>
            <person name="Bally P."/>
            <person name="Bourras S."/>
            <person name="Cozijnsen A.J."/>
            <person name="Ciuffetti L.M."/>
            <person name="Degrave A."/>
            <person name="Dilmaghani A."/>
            <person name="Duret L."/>
            <person name="Fudal I."/>
            <person name="Goodwin S.B."/>
            <person name="Gout L."/>
            <person name="Glaser N."/>
            <person name="Linglin J."/>
            <person name="Kema G.H.J."/>
            <person name="Lapalu N."/>
            <person name="Lawrence C.B."/>
            <person name="May K."/>
            <person name="Meyer M."/>
            <person name="Ollivier B."/>
            <person name="Poulain J."/>
            <person name="Schoch C.L."/>
            <person name="Simon A."/>
            <person name="Spatafora J.W."/>
            <person name="Stachowiak A."/>
            <person name="Turgeon B.G."/>
            <person name="Tyler B.M."/>
            <person name="Vincent D."/>
            <person name="Weissenbach J."/>
            <person name="Amselem J."/>
            <person name="Quesneville H."/>
            <person name="Oliver R.P."/>
            <person name="Wincker P."/>
            <person name="Balesdent M.-H."/>
            <person name="Howlett B.J."/>
        </authorList>
    </citation>
    <scope>NUCLEOTIDE SEQUENCE [LARGE SCALE GENOMIC DNA]</scope>
    <source>
        <strain evidence="3">JN3 / isolate v23.1.3 / race Av1-4-5-6-7-8</strain>
    </source>
</reference>
<evidence type="ECO:0000313" key="2">
    <source>
        <dbReference type="EMBL" id="CBY01993.1"/>
    </source>
</evidence>
<dbReference type="EMBL" id="FP929139">
    <property type="protein sequence ID" value="CBY01993.1"/>
    <property type="molecule type" value="Genomic_DNA"/>
</dbReference>
<dbReference type="VEuPathDB" id="FungiDB:LEMA_uP007800.1"/>
<organism evidence="2 3">
    <name type="scientific">Leptosphaeria maculans (strain JN3 / isolate v23.1.3 / race Av1-4-5-6-7-8)</name>
    <name type="common">Blackleg fungus</name>
    <name type="synonym">Phoma lingam</name>
    <dbReference type="NCBI Taxonomy" id="985895"/>
    <lineage>
        <taxon>Eukaryota</taxon>
        <taxon>Fungi</taxon>
        <taxon>Dikarya</taxon>
        <taxon>Ascomycota</taxon>
        <taxon>Pezizomycotina</taxon>
        <taxon>Dothideomycetes</taxon>
        <taxon>Pleosporomycetidae</taxon>
        <taxon>Pleosporales</taxon>
        <taxon>Pleosporineae</taxon>
        <taxon>Leptosphaeriaceae</taxon>
        <taxon>Plenodomus</taxon>
        <taxon>Plenodomus lingam/Leptosphaeria maculans species complex</taxon>
    </lineage>
</organism>
<proteinExistence type="predicted"/>
<dbReference type="HOGENOM" id="CLU_2996915_0_0_1"/>
<dbReference type="Proteomes" id="UP000002668">
    <property type="component" value="Genome"/>
</dbReference>
<sequence length="57" mass="6296">MAIALQKVKAYLGADSHFRHLVLTSCSAILMCPAMATSGSILPRTAQHRWMAIKRIK</sequence>
<evidence type="ECO:0000313" key="3">
    <source>
        <dbReference type="Proteomes" id="UP000002668"/>
    </source>
</evidence>
<keyword evidence="1" id="KW-0812">Transmembrane</keyword>
<evidence type="ECO:0000256" key="1">
    <source>
        <dbReference type="SAM" id="Phobius"/>
    </source>
</evidence>